<feature type="region of interest" description="Disordered" evidence="3">
    <location>
        <begin position="1310"/>
        <end position="1343"/>
    </location>
</feature>
<feature type="compositionally biased region" description="Basic and acidic residues" evidence="3">
    <location>
        <begin position="43"/>
        <end position="61"/>
    </location>
</feature>
<dbReference type="Proteomes" id="UP000654075">
    <property type="component" value="Unassembled WGS sequence"/>
</dbReference>
<gene>
    <name evidence="5" type="ORF">PGLA1383_LOCUS28765</name>
</gene>
<feature type="compositionally biased region" description="Polar residues" evidence="3">
    <location>
        <begin position="79"/>
        <end position="112"/>
    </location>
</feature>
<dbReference type="SUPFAM" id="SSF117281">
    <property type="entry name" value="Kelch motif"/>
    <property type="match status" value="1"/>
</dbReference>
<dbReference type="SUPFAM" id="SSF48452">
    <property type="entry name" value="TPR-like"/>
    <property type="match status" value="1"/>
</dbReference>
<feature type="compositionally biased region" description="Basic and acidic residues" evidence="3">
    <location>
        <begin position="950"/>
        <end position="963"/>
    </location>
</feature>
<dbReference type="Pfam" id="PF01535">
    <property type="entry name" value="PPR"/>
    <property type="match status" value="3"/>
</dbReference>
<dbReference type="InterPro" id="IPR011990">
    <property type="entry name" value="TPR-like_helical_dom_sf"/>
</dbReference>
<dbReference type="PANTHER" id="PTHR47936:SF1">
    <property type="entry name" value="PENTATRICOPEPTIDE REPEAT-CONTAINING PROTEIN GUN1, CHLOROPLASTIC"/>
    <property type="match status" value="1"/>
</dbReference>
<feature type="non-terminal residue" evidence="5">
    <location>
        <position position="1"/>
    </location>
</feature>
<feature type="compositionally biased region" description="Polar residues" evidence="3">
    <location>
        <begin position="1330"/>
        <end position="1339"/>
    </location>
</feature>
<evidence type="ECO:0000256" key="2">
    <source>
        <dbReference type="PROSITE-ProRule" id="PRU00708"/>
    </source>
</evidence>
<feature type="chain" id="PRO_5033028007" description="Pentatricopeptide repeat-containing protein, chloroplastic" evidence="4">
    <location>
        <begin position="31"/>
        <end position="1792"/>
    </location>
</feature>
<feature type="region of interest" description="Disordered" evidence="3">
    <location>
        <begin position="79"/>
        <end position="113"/>
    </location>
</feature>
<feature type="repeat" description="PPR" evidence="2">
    <location>
        <begin position="1602"/>
        <end position="1636"/>
    </location>
</feature>
<feature type="region of interest" description="Disordered" evidence="3">
    <location>
        <begin position="950"/>
        <end position="974"/>
    </location>
</feature>
<feature type="region of interest" description="Disordered" evidence="3">
    <location>
        <begin position="383"/>
        <end position="402"/>
    </location>
</feature>
<sequence length="1792" mass="193978">AAASACSKASRWDLALGILLPRLLPQPCSAAGHQKQQRSQHQHLQEEHQQQFGKHQQEQEHQVAWQHPEQLEHLKQQLNPAPATPTTHNSLAGPRTSQNIAVPQDSSSTAYQRGQEEDLCLGTQAGAAALWGTALSACARGHRWQEALDLLLKMGEGQVEPNAAVIKMFRLTAEHWQMCSEGAFLSSFMSANEAVSAVPAASPAARTDEAPCDNGDSSAALKRRRVQPGVFLAAAALDAVAPLRERLDKTQLRWNAVTAETAGSELPAVIAELSEVLSAVHEALEARKEERCSRLCGAEEEEPPSRGEAQSAREALRCLAHIARDRLILLLLQGGQPGKAQELLLKSGYLYRLSDKVLTKTTTTTETTTTTTKTTIPTTTQLAPTALGSSTGGHGSGEESLGSSERFVGFVDDALPLPLLRDLQAAFGLESPYWPEHGYWSDDAFFSYEVPLAEASSEANGPGPGPARHPAVEAALHIAEIAASVAPQLAGPGRRPGYAEWWCHSKPNCAGHLLHFDQSSDAQVPSVSTVLYLSPASIGGSTLMTEQTISEEKTMGRRGWLCHPRENRLLLFDGRLLHGVVAGGASGAAQTTAGQTTSQTTSQASQRRVTLMVALCPKRPGLDFRSGTQMPSGESSGLKWARATASTGPSSEAARQSNAASAVAERPDSVEVWAGIDAVARRALASGQRICPPPARCFQGVTPWRKLPDRLLQGEPFECRGLKLVCESLGMTLAYNLSNSCNVLYDEKDRTGPDGVPESSALDGGSLPSARGTRVHLSALEVVIRVSLAVALGAAAAGRSGSAVSAMLLLTREMPRYSVPPDSVAICATLSACAQSHRFELFPALLRRLQRGLCHFALKAPPCGEDESLFEPAARLEEQLTAGSVLQSLLPGALAAPGPAGGRLFQRCVAQPSEQALQAWQGPQPGAPLPEGLPCQQRQEIYLPCLAPEREMPTGAEPPDKTSPHVSGAVKPESGKHVTDGLEIQASSAAGFSLSLFCCWLDVAQDGDYFNDVYKYDIGTSMWGSVLSSAFLGAFPGVRFRFNDLRELHLKDRRWSQISVRSTVPRSRFGHTAVIYANSMYIFGGWDGHDTLQELFEYNISSNMWIQMPLRGTAPRARYRHTAVVCGDAVGTSGSRYAAIHGRQCSSIMGDVYFSQTNTLVVPKKTLQMFTFGGVDKTQYRFPDLHELLLVSCLCAVGSALDKFRPRAAFVDVEFCSVPKLMAFMPDFDPLMMIIGAPEIRCKASAKSSFDHRKHYQAAPQISLTDATGILSRRKQCNFHTENALFDHLTALWAYLLYFNSLAFSRPTLGQEAPKGDEPSSGQRGWKGSAASSGNSAQTPAEMLEEAERCLAQNSYGRVQELARIVSDKDPENARAWELLVEALKWDNKRDEAASVVQKAREIYEACRAVGRFLRLHQHVGSRFNARSPAAVATECEAKAQGFLAQRQYDLAAECFSKMVFLTPSSHGVKVHPRATPQAHGQLTNLFCVELEKWRANPKRATLLLSSLARQRLPSLARQVLTVMLARGVRANVFHYNVAISASEKAGQWQLAISLLSSMPEVRVPPDSMSYNAAISACEKGGQWQLALSLLSSMPDMRVIRDEYSYNAAISACEKGGQWQLALRLLNTMPEMRAIPNTISFSAAMSACEKGGQWQLALSLLSTMPTVRAIPNTISFSAAISACEKGGQWQLALSLLSSMADVRVIPDAISYNAAIRACEKGGRWQLALSLLSMPDRRVVPNEISYNSYNAVISACEKGGQRPVALSLLGEQSVVALKLLAEVRDAFANHTYS</sequence>
<keyword evidence="4" id="KW-0732">Signal</keyword>
<accession>A0A813FGD7</accession>
<evidence type="ECO:0000256" key="1">
    <source>
        <dbReference type="ARBA" id="ARBA00022737"/>
    </source>
</evidence>
<dbReference type="InterPro" id="IPR002885">
    <property type="entry name" value="PPR_rpt"/>
</dbReference>
<reference evidence="5" key="1">
    <citation type="submission" date="2021-02" db="EMBL/GenBank/DDBJ databases">
        <authorList>
            <person name="Dougan E. K."/>
            <person name="Rhodes N."/>
            <person name="Thang M."/>
            <person name="Chan C."/>
        </authorList>
    </citation>
    <scope>NUCLEOTIDE SEQUENCE</scope>
</reference>
<organism evidence="5 6">
    <name type="scientific">Polarella glacialis</name>
    <name type="common">Dinoflagellate</name>
    <dbReference type="NCBI Taxonomy" id="89957"/>
    <lineage>
        <taxon>Eukaryota</taxon>
        <taxon>Sar</taxon>
        <taxon>Alveolata</taxon>
        <taxon>Dinophyceae</taxon>
        <taxon>Suessiales</taxon>
        <taxon>Suessiaceae</taxon>
        <taxon>Polarella</taxon>
    </lineage>
</organism>
<dbReference type="PROSITE" id="PS51375">
    <property type="entry name" value="PPR"/>
    <property type="match status" value="5"/>
</dbReference>
<dbReference type="Gene3D" id="1.25.40.10">
    <property type="entry name" value="Tetratricopeptide repeat domain"/>
    <property type="match status" value="2"/>
</dbReference>
<evidence type="ECO:0000256" key="3">
    <source>
        <dbReference type="SAM" id="MobiDB-lite"/>
    </source>
</evidence>
<dbReference type="Pfam" id="PF24681">
    <property type="entry name" value="Kelch_KLHDC2_KLHL20_DRC7"/>
    <property type="match status" value="1"/>
</dbReference>
<dbReference type="SMART" id="SM00612">
    <property type="entry name" value="Kelch"/>
    <property type="match status" value="1"/>
</dbReference>
<feature type="region of interest" description="Disordered" evidence="3">
    <location>
        <begin position="643"/>
        <end position="662"/>
    </location>
</feature>
<dbReference type="PANTHER" id="PTHR47936">
    <property type="entry name" value="PPR_LONG DOMAIN-CONTAINING PROTEIN"/>
    <property type="match status" value="1"/>
</dbReference>
<keyword evidence="1" id="KW-0677">Repeat</keyword>
<feature type="repeat" description="PPR" evidence="2">
    <location>
        <begin position="1672"/>
        <end position="1706"/>
    </location>
</feature>
<feature type="repeat" description="PPR" evidence="2">
    <location>
        <begin position="127"/>
        <end position="161"/>
    </location>
</feature>
<evidence type="ECO:0008006" key="7">
    <source>
        <dbReference type="Google" id="ProtNLM"/>
    </source>
</evidence>
<dbReference type="Pfam" id="PF13812">
    <property type="entry name" value="PPR_3"/>
    <property type="match status" value="2"/>
</dbReference>
<evidence type="ECO:0000313" key="6">
    <source>
        <dbReference type="Proteomes" id="UP000654075"/>
    </source>
</evidence>
<proteinExistence type="predicted"/>
<dbReference type="Gene3D" id="2.120.10.80">
    <property type="entry name" value="Kelch-type beta propeller"/>
    <property type="match status" value="1"/>
</dbReference>
<feature type="compositionally biased region" description="Low complexity" evidence="3">
    <location>
        <begin position="650"/>
        <end position="662"/>
    </location>
</feature>
<feature type="region of interest" description="Disordered" evidence="3">
    <location>
        <begin position="30"/>
        <end position="63"/>
    </location>
</feature>
<dbReference type="InterPro" id="IPR015915">
    <property type="entry name" value="Kelch-typ_b-propeller"/>
</dbReference>
<protein>
    <recommendedName>
        <fullName evidence="7">Pentatricopeptide repeat-containing protein, chloroplastic</fullName>
    </recommendedName>
</protein>
<feature type="signal peptide" evidence="4">
    <location>
        <begin position="1"/>
        <end position="30"/>
    </location>
</feature>
<evidence type="ECO:0000256" key="4">
    <source>
        <dbReference type="SAM" id="SignalP"/>
    </source>
</evidence>
<dbReference type="InterPro" id="IPR006652">
    <property type="entry name" value="Kelch_1"/>
</dbReference>
<name>A0A813FGD7_POLGL</name>
<feature type="repeat" description="PPR" evidence="2">
    <location>
        <begin position="1567"/>
        <end position="1601"/>
    </location>
</feature>
<evidence type="ECO:0000313" key="5">
    <source>
        <dbReference type="EMBL" id="CAE8610956.1"/>
    </source>
</evidence>
<feature type="repeat" description="PPR" evidence="2">
    <location>
        <begin position="1532"/>
        <end position="1566"/>
    </location>
</feature>
<comment type="caution">
    <text evidence="5">The sequence shown here is derived from an EMBL/GenBank/DDBJ whole genome shotgun (WGS) entry which is preliminary data.</text>
</comment>
<dbReference type="EMBL" id="CAJNNV010024868">
    <property type="protein sequence ID" value="CAE8610956.1"/>
    <property type="molecule type" value="Genomic_DNA"/>
</dbReference>
<keyword evidence="6" id="KW-1185">Reference proteome</keyword>